<feature type="transmembrane region" description="Helical" evidence="7">
    <location>
        <begin position="12"/>
        <end position="32"/>
    </location>
</feature>
<evidence type="ECO:0000256" key="7">
    <source>
        <dbReference type="RuleBase" id="RU363032"/>
    </source>
</evidence>
<dbReference type="EMBL" id="JAGQLL010000011">
    <property type="protein sequence ID" value="MCA9379753.1"/>
    <property type="molecule type" value="Genomic_DNA"/>
</dbReference>
<keyword evidence="6 7" id="KW-0472">Membrane</keyword>
<name>A0A955IDP0_9BACT</name>
<dbReference type="Pfam" id="PF00528">
    <property type="entry name" value="BPD_transp_1"/>
    <property type="match status" value="1"/>
</dbReference>
<evidence type="ECO:0000259" key="8">
    <source>
        <dbReference type="PROSITE" id="PS50928"/>
    </source>
</evidence>
<dbReference type="Proteomes" id="UP000745577">
    <property type="component" value="Unassembled WGS sequence"/>
</dbReference>
<organism evidence="9 10">
    <name type="scientific">Candidatus Dojkabacteria bacterium</name>
    <dbReference type="NCBI Taxonomy" id="2099670"/>
    <lineage>
        <taxon>Bacteria</taxon>
        <taxon>Candidatus Dojkabacteria</taxon>
    </lineage>
</organism>
<dbReference type="GO" id="GO:0005886">
    <property type="term" value="C:plasma membrane"/>
    <property type="evidence" value="ECO:0007669"/>
    <property type="project" value="UniProtKB-SubCell"/>
</dbReference>
<dbReference type="PANTHER" id="PTHR30151:SF0">
    <property type="entry name" value="ABC TRANSPORTER PERMEASE PROTEIN MJ0413-RELATED"/>
    <property type="match status" value="1"/>
</dbReference>
<evidence type="ECO:0000256" key="2">
    <source>
        <dbReference type="ARBA" id="ARBA00022448"/>
    </source>
</evidence>
<comment type="caution">
    <text evidence="9">The sequence shown here is derived from an EMBL/GenBank/DDBJ whole genome shotgun (WGS) entry which is preliminary data.</text>
</comment>
<evidence type="ECO:0000256" key="3">
    <source>
        <dbReference type="ARBA" id="ARBA00022475"/>
    </source>
</evidence>
<evidence type="ECO:0000256" key="5">
    <source>
        <dbReference type="ARBA" id="ARBA00022989"/>
    </source>
</evidence>
<evidence type="ECO:0000256" key="6">
    <source>
        <dbReference type="ARBA" id="ARBA00023136"/>
    </source>
</evidence>
<dbReference type="InterPro" id="IPR000515">
    <property type="entry name" value="MetI-like"/>
</dbReference>
<feature type="transmembrane region" description="Helical" evidence="7">
    <location>
        <begin position="102"/>
        <end position="124"/>
    </location>
</feature>
<evidence type="ECO:0000313" key="9">
    <source>
        <dbReference type="EMBL" id="MCA9379753.1"/>
    </source>
</evidence>
<dbReference type="Gene3D" id="1.10.3720.10">
    <property type="entry name" value="MetI-like"/>
    <property type="match status" value="1"/>
</dbReference>
<dbReference type="PANTHER" id="PTHR30151">
    <property type="entry name" value="ALKANE SULFONATE ABC TRANSPORTER-RELATED, MEMBRANE SUBUNIT"/>
    <property type="match status" value="1"/>
</dbReference>
<feature type="domain" description="ABC transmembrane type-1" evidence="8">
    <location>
        <begin position="64"/>
        <end position="244"/>
    </location>
</feature>
<dbReference type="CDD" id="cd06261">
    <property type="entry name" value="TM_PBP2"/>
    <property type="match status" value="1"/>
</dbReference>
<dbReference type="PROSITE" id="PS50928">
    <property type="entry name" value="ABC_TM1"/>
    <property type="match status" value="1"/>
</dbReference>
<gene>
    <name evidence="9" type="ORF">KC675_01090</name>
</gene>
<evidence type="ECO:0000256" key="4">
    <source>
        <dbReference type="ARBA" id="ARBA00022692"/>
    </source>
</evidence>
<keyword evidence="3" id="KW-1003">Cell membrane</keyword>
<sequence>MKKKNNKILSYLINFSLILILLFIWEQIVVQFEIPKRILPKPSQIIDYLAKDFTSGKYALLTKTLLSFRDALIGFSISVFLGTLLGIIFHQFKILKTIFSPFILISQLLPVPAFAPVVAALLGYGFETKIIIIVLFTIFPVIVTVESTISSLSANYFALFSSYNAKKIEVIKKLFLPSILPDLITTMKILTTASIVTSIIAELPLTVSGGIGKDIYNSFNNQITTRVWASLVMLCTVSILFFKSMLEIEKTIINKYRYAKE</sequence>
<dbReference type="GO" id="GO:0055085">
    <property type="term" value="P:transmembrane transport"/>
    <property type="evidence" value="ECO:0007669"/>
    <property type="project" value="InterPro"/>
</dbReference>
<evidence type="ECO:0000256" key="1">
    <source>
        <dbReference type="ARBA" id="ARBA00004651"/>
    </source>
</evidence>
<protein>
    <submittedName>
        <fullName evidence="9">ABC transporter permease subunit</fullName>
    </submittedName>
</protein>
<reference evidence="9" key="1">
    <citation type="submission" date="2020-04" db="EMBL/GenBank/DDBJ databases">
        <authorList>
            <person name="Zhang T."/>
        </authorList>
    </citation>
    <scope>NUCLEOTIDE SEQUENCE</scope>
    <source>
        <strain evidence="9">HKST-UBA15</strain>
    </source>
</reference>
<comment type="subcellular location">
    <subcellularLocation>
        <location evidence="1 7">Cell membrane</location>
        <topology evidence="1 7">Multi-pass membrane protein</topology>
    </subcellularLocation>
</comment>
<feature type="transmembrane region" description="Helical" evidence="7">
    <location>
        <begin position="227"/>
        <end position="246"/>
    </location>
</feature>
<comment type="similarity">
    <text evidence="7">Belongs to the binding-protein-dependent transport system permease family.</text>
</comment>
<feature type="transmembrane region" description="Helical" evidence="7">
    <location>
        <begin position="71"/>
        <end position="90"/>
    </location>
</feature>
<dbReference type="SUPFAM" id="SSF161098">
    <property type="entry name" value="MetI-like"/>
    <property type="match status" value="1"/>
</dbReference>
<proteinExistence type="inferred from homology"/>
<dbReference type="AlphaFoldDB" id="A0A955IDP0"/>
<reference evidence="9" key="2">
    <citation type="journal article" date="2021" name="Microbiome">
        <title>Successional dynamics and alternative stable states in a saline activated sludge microbial community over 9 years.</title>
        <authorList>
            <person name="Wang Y."/>
            <person name="Ye J."/>
            <person name="Ju F."/>
            <person name="Liu L."/>
            <person name="Boyd J.A."/>
            <person name="Deng Y."/>
            <person name="Parks D.H."/>
            <person name="Jiang X."/>
            <person name="Yin X."/>
            <person name="Woodcroft B.J."/>
            <person name="Tyson G.W."/>
            <person name="Hugenholtz P."/>
            <person name="Polz M.F."/>
            <person name="Zhang T."/>
        </authorList>
    </citation>
    <scope>NUCLEOTIDE SEQUENCE</scope>
    <source>
        <strain evidence="9">HKST-UBA15</strain>
    </source>
</reference>
<feature type="transmembrane region" description="Helical" evidence="7">
    <location>
        <begin position="179"/>
        <end position="201"/>
    </location>
</feature>
<feature type="transmembrane region" description="Helical" evidence="7">
    <location>
        <begin position="130"/>
        <end position="158"/>
    </location>
</feature>
<keyword evidence="4 7" id="KW-0812">Transmembrane</keyword>
<keyword evidence="2 7" id="KW-0813">Transport</keyword>
<evidence type="ECO:0000313" key="10">
    <source>
        <dbReference type="Proteomes" id="UP000745577"/>
    </source>
</evidence>
<keyword evidence="5 7" id="KW-1133">Transmembrane helix</keyword>
<dbReference type="InterPro" id="IPR035906">
    <property type="entry name" value="MetI-like_sf"/>
</dbReference>
<accession>A0A955IDP0</accession>